<reference evidence="1" key="1">
    <citation type="submission" date="2023-12" db="EMBL/GenBank/DDBJ databases">
        <title>Fervidustalea candida gen. nov., sp. nov., a novel member of the family Paenibacillaceae isolated from a geothermal area.</title>
        <authorList>
            <person name="Li W.-J."/>
            <person name="Jiao J.-Y."/>
            <person name="Chen Y."/>
        </authorList>
    </citation>
    <scope>NUCLEOTIDE SEQUENCE</scope>
    <source>
        <strain evidence="1">SYSU GA230002</strain>
    </source>
</reference>
<evidence type="ECO:0000313" key="1">
    <source>
        <dbReference type="EMBL" id="MEB3102287.1"/>
    </source>
</evidence>
<dbReference type="Proteomes" id="UP001310386">
    <property type="component" value="Unassembled WGS sequence"/>
</dbReference>
<accession>A0ABU5ZKD4</accession>
<evidence type="ECO:0000313" key="2">
    <source>
        <dbReference type="Proteomes" id="UP001310386"/>
    </source>
</evidence>
<proteinExistence type="predicted"/>
<comment type="caution">
    <text evidence="1">The sequence shown here is derived from an EMBL/GenBank/DDBJ whole genome shotgun (WGS) entry which is preliminary data.</text>
</comment>
<gene>
    <name evidence="1" type="ORF">VF724_11505</name>
</gene>
<keyword evidence="2" id="KW-1185">Reference proteome</keyword>
<organism evidence="1 2">
    <name type="scientific">Ferviditalea candida</name>
    <dbReference type="NCBI Taxonomy" id="3108399"/>
    <lineage>
        <taxon>Bacteria</taxon>
        <taxon>Bacillati</taxon>
        <taxon>Bacillota</taxon>
        <taxon>Bacilli</taxon>
        <taxon>Bacillales</taxon>
        <taxon>Paenibacillaceae</taxon>
        <taxon>Ferviditalea</taxon>
    </lineage>
</organism>
<sequence>MVRSRSVTEMGLIVCKTCNEIIDSVDTEKVTVYYGICKKEECRQGEAKKGEFDCE</sequence>
<dbReference type="Pfam" id="PF13790">
    <property type="entry name" value="SR1P"/>
    <property type="match status" value="1"/>
</dbReference>
<dbReference type="InterPro" id="IPR025236">
    <property type="entry name" value="SR1P"/>
</dbReference>
<dbReference type="EMBL" id="JAYJLD010000015">
    <property type="protein sequence ID" value="MEB3102287.1"/>
    <property type="molecule type" value="Genomic_DNA"/>
</dbReference>
<dbReference type="RefSeq" id="WP_371754407.1">
    <property type="nucleotide sequence ID" value="NZ_JAYJLD010000015.1"/>
</dbReference>
<name>A0ABU5ZKD4_9BACL</name>
<protein>
    <submittedName>
        <fullName evidence="1">GapA-binding peptide SR1P</fullName>
    </submittedName>
</protein>